<dbReference type="WBParaSite" id="PS1159_v2.g7124.t1">
    <property type="protein sequence ID" value="PS1159_v2.g7124.t1"/>
    <property type="gene ID" value="PS1159_v2.g7124"/>
</dbReference>
<evidence type="ECO:0000313" key="2">
    <source>
        <dbReference type="WBParaSite" id="PS1159_v2.g7124.t1"/>
    </source>
</evidence>
<evidence type="ECO:0000313" key="1">
    <source>
        <dbReference type="Proteomes" id="UP000887580"/>
    </source>
</evidence>
<name>A0AC35GP80_9BILA</name>
<protein>
    <submittedName>
        <fullName evidence="2">CHK kinase-like domain-containing protein</fullName>
    </submittedName>
</protein>
<proteinExistence type="predicted"/>
<reference evidence="2" key="1">
    <citation type="submission" date="2022-11" db="UniProtKB">
        <authorList>
            <consortium name="WormBaseParasite"/>
        </authorList>
    </citation>
    <scope>IDENTIFICATION</scope>
</reference>
<organism evidence="1 2">
    <name type="scientific">Panagrolaimus sp. PS1159</name>
    <dbReference type="NCBI Taxonomy" id="55785"/>
    <lineage>
        <taxon>Eukaryota</taxon>
        <taxon>Metazoa</taxon>
        <taxon>Ecdysozoa</taxon>
        <taxon>Nematoda</taxon>
        <taxon>Chromadorea</taxon>
        <taxon>Rhabditida</taxon>
        <taxon>Tylenchina</taxon>
        <taxon>Panagrolaimomorpha</taxon>
        <taxon>Panagrolaimoidea</taxon>
        <taxon>Panagrolaimidae</taxon>
        <taxon>Panagrolaimus</taxon>
    </lineage>
</organism>
<sequence>MRLEKIIAENLGEDLISVIKEKHRASLIPDIKNVIIETSSSNRYLLYIVREPELQPLDDIVDLGYLSSLAGFYNARYLYEFVKYEGINFPIGNFQTFLKPILYKRDEYSVFAIKLPKYFSISSKFHHNGYGSNKNNEEVSSFDRIDQKLELTLEEAFNVAEKLSSLHERCLPERKNAEGRTIIDENYQLVNEMSTETFHQKVNEFLEATLDSNGKFFKNPDDSFEKFNTLFKSTSHLSEAYPECNLPKVLCHGDLTGSNITFGNHREVILINHWENVHYGSAAEDLSYLILTSLNPKDRRNNYLKIFRRYFYTLVDTRHIKFKLHEMKEFYLAFMKYAVFFSFPNLALILKSEKLNDHEKQGAVQRWESVLDDAFEYESGGYVSDNEHPLTAQNSENRDVSGAVLRTRHSTDYPPFSP</sequence>
<dbReference type="Proteomes" id="UP000887580">
    <property type="component" value="Unplaced"/>
</dbReference>
<accession>A0AC35GP80</accession>